<evidence type="ECO:0000256" key="1">
    <source>
        <dbReference type="SAM" id="MobiDB-lite"/>
    </source>
</evidence>
<organism evidence="3 4">
    <name type="scientific">Melaminivora suipulveris</name>
    <dbReference type="NCBI Taxonomy" id="2109913"/>
    <lineage>
        <taxon>Bacteria</taxon>
        <taxon>Pseudomonadati</taxon>
        <taxon>Pseudomonadota</taxon>
        <taxon>Betaproteobacteria</taxon>
        <taxon>Burkholderiales</taxon>
        <taxon>Comamonadaceae</taxon>
        <taxon>Melaminivora</taxon>
    </lineage>
</organism>
<protein>
    <recommendedName>
        <fullName evidence="2">Putative restriction endonuclease domain-containing protein</fullName>
    </recommendedName>
</protein>
<dbReference type="InterPro" id="IPR008538">
    <property type="entry name" value="Uma2"/>
</dbReference>
<keyword evidence="4" id="KW-1185">Reference proteome</keyword>
<dbReference type="PANTHER" id="PTHR36558:SF1">
    <property type="entry name" value="RESTRICTION ENDONUCLEASE DOMAIN-CONTAINING PROTEIN-RELATED"/>
    <property type="match status" value="1"/>
</dbReference>
<dbReference type="OrthoDB" id="9799703at2"/>
<dbReference type="Gene3D" id="3.90.1570.10">
    <property type="entry name" value="tt1808, chain A"/>
    <property type="match status" value="1"/>
</dbReference>
<evidence type="ECO:0000313" key="4">
    <source>
        <dbReference type="Proteomes" id="UP000237925"/>
    </source>
</evidence>
<dbReference type="EMBL" id="CP027667">
    <property type="protein sequence ID" value="AVO49596.1"/>
    <property type="molecule type" value="Genomic_DNA"/>
</dbReference>
<evidence type="ECO:0000259" key="2">
    <source>
        <dbReference type="Pfam" id="PF05685"/>
    </source>
</evidence>
<dbReference type="KEGG" id="mela:C6568_10195"/>
<dbReference type="AlphaFoldDB" id="A0A2R3QCV2"/>
<feature type="region of interest" description="Disordered" evidence="1">
    <location>
        <begin position="193"/>
        <end position="212"/>
    </location>
</feature>
<evidence type="ECO:0000313" key="3">
    <source>
        <dbReference type="EMBL" id="AVO49596.1"/>
    </source>
</evidence>
<dbReference type="InterPro" id="IPR012296">
    <property type="entry name" value="Nuclease_put_TT1808"/>
</dbReference>
<gene>
    <name evidence="3" type="ORF">C6568_10195</name>
</gene>
<name>A0A2R3QCV2_9BURK</name>
<feature type="domain" description="Putative restriction endonuclease" evidence="2">
    <location>
        <begin position="13"/>
        <end position="179"/>
    </location>
</feature>
<dbReference type="Pfam" id="PF05685">
    <property type="entry name" value="Uma2"/>
    <property type="match status" value="1"/>
</dbReference>
<accession>A0A2R3QCV2</accession>
<proteinExistence type="predicted"/>
<dbReference type="CDD" id="cd06260">
    <property type="entry name" value="DUF820-like"/>
    <property type="match status" value="1"/>
</dbReference>
<dbReference type="RefSeq" id="WP_106684028.1">
    <property type="nucleotide sequence ID" value="NZ_CP027667.1"/>
</dbReference>
<dbReference type="Proteomes" id="UP000237925">
    <property type="component" value="Chromosome"/>
</dbReference>
<reference evidence="3 4" key="1">
    <citation type="submission" date="2018-03" db="EMBL/GenBank/DDBJ databases">
        <title>Genome sequencing of Melaminivora sp.</title>
        <authorList>
            <person name="Kim S.-J."/>
            <person name="Heo J."/>
            <person name="Ahn J.-H."/>
            <person name="Kwon S.-W."/>
        </authorList>
    </citation>
    <scope>NUCLEOTIDE SEQUENCE [LARGE SCALE GENOMIC DNA]</scope>
    <source>
        <strain evidence="3 4">SC2-9</strain>
    </source>
</reference>
<dbReference type="SUPFAM" id="SSF52980">
    <property type="entry name" value="Restriction endonuclease-like"/>
    <property type="match status" value="1"/>
</dbReference>
<sequence length="212" mass="23248">MSLPAAQHRFSADDFLVWEAGQERKHEYLDGEVFAMAGASDAHVTIAGNLFIALRTHLRSGPCSVYISDMKLHAAADNAFFYPDVFVTCSQTDRAQNLTKGEPSLIAEVLSPGIAAYDRGQKFAAYRRFPTLREYLLVDSERVAVELFRRDEDSNLWVLHPFAADEQVTLSSVGLTLPVSALYEDVQLERGGASTAQVNAPADQAGHAARSD</sequence>
<dbReference type="InterPro" id="IPR011335">
    <property type="entry name" value="Restrct_endonuc-II-like"/>
</dbReference>
<dbReference type="PANTHER" id="PTHR36558">
    <property type="entry name" value="GLR1098 PROTEIN"/>
    <property type="match status" value="1"/>
</dbReference>